<evidence type="ECO:0000313" key="1">
    <source>
        <dbReference type="EMBL" id="MBS7824392.1"/>
    </source>
</evidence>
<name>A0AB35BYQ1_9GAMM</name>
<sequence length="283" mass="31475">MGRKNMVKQIYCITDGKMGHQRQTEGLATALQMLVPANITWLPAFSLWQCLLSGGKCASSIEKNAIVIGAGHRTHFALLYYRLRYHAKSIVIMKPSLPKSWFDHCIVPRHDHVTGQNVLVTEGAMNVLSLQTVEKIPQTVILIGGPSEHCAWRNEDIYQQLIDWVKTTDGRMILSTSRRTPADFLNKMPDALKSAIECHDVANLPSDWLPKTLLESQHAWVTADSVSMVFEALSADCDTKVIAVAGLTGKMAENLQQLPHLMSTRLNESGRVAQQLLAMGLFE</sequence>
<gene>
    <name evidence="1" type="ORF">J7561_04145</name>
</gene>
<organism evidence="1 2">
    <name type="scientific">Wohlfahrtiimonas chitiniclastica</name>
    <dbReference type="NCBI Taxonomy" id="400946"/>
    <lineage>
        <taxon>Bacteria</taxon>
        <taxon>Pseudomonadati</taxon>
        <taxon>Pseudomonadota</taxon>
        <taxon>Gammaproteobacteria</taxon>
        <taxon>Cardiobacteriales</taxon>
        <taxon>Ignatzschineriaceae</taxon>
        <taxon>Wohlfahrtiimonas</taxon>
    </lineage>
</organism>
<evidence type="ECO:0000313" key="2">
    <source>
        <dbReference type="Proteomes" id="UP000680020"/>
    </source>
</evidence>
<comment type="caution">
    <text evidence="1">The sequence shown here is derived from an EMBL/GenBank/DDBJ whole genome shotgun (WGS) entry which is preliminary data.</text>
</comment>
<protein>
    <submittedName>
        <fullName evidence="1">Mitochondrial fission ELM1 family protein</fullName>
    </submittedName>
</protein>
<dbReference type="Proteomes" id="UP000680020">
    <property type="component" value="Unassembled WGS sequence"/>
</dbReference>
<dbReference type="InterPro" id="IPR009367">
    <property type="entry name" value="Elm1-like"/>
</dbReference>
<proteinExistence type="predicted"/>
<reference evidence="1" key="1">
    <citation type="submission" date="2021-03" db="EMBL/GenBank/DDBJ databases">
        <title>Identification and antibiotic profiling of Wohlfahrtiimonas chitiniclastica, an underestimated human pathogen.</title>
        <authorList>
            <person name="Kopf A."/>
            <person name="Bunk B."/>
            <person name="Coldewey S."/>
            <person name="Gunzer F."/>
            <person name="Riedel T."/>
            <person name="Schroettner P."/>
        </authorList>
    </citation>
    <scope>NUCLEOTIDE SEQUENCE</scope>
    <source>
        <strain evidence="1">DSM 100917</strain>
    </source>
</reference>
<dbReference type="Pfam" id="PF06258">
    <property type="entry name" value="Mito_fiss_Elm1"/>
    <property type="match status" value="1"/>
</dbReference>
<accession>A0AB35BYQ1</accession>
<dbReference type="EMBL" id="JAGIBU010000002">
    <property type="protein sequence ID" value="MBS7824392.1"/>
    <property type="molecule type" value="Genomic_DNA"/>
</dbReference>
<dbReference type="AlphaFoldDB" id="A0AB35BYQ1"/>